<evidence type="ECO:0000313" key="2">
    <source>
        <dbReference type="EMBL" id="MBC8580873.1"/>
    </source>
</evidence>
<dbReference type="GO" id="GO:0016747">
    <property type="term" value="F:acyltransferase activity, transferring groups other than amino-acyl groups"/>
    <property type="evidence" value="ECO:0007669"/>
    <property type="project" value="InterPro"/>
</dbReference>
<name>A0A926EIG8_9FIRM</name>
<feature type="domain" description="N-acetyltransferase" evidence="1">
    <location>
        <begin position="9"/>
        <end position="175"/>
    </location>
</feature>
<dbReference type="EMBL" id="JACRSY010000030">
    <property type="protein sequence ID" value="MBC8580873.1"/>
    <property type="molecule type" value="Genomic_DNA"/>
</dbReference>
<evidence type="ECO:0000259" key="1">
    <source>
        <dbReference type="PROSITE" id="PS51186"/>
    </source>
</evidence>
<dbReference type="PROSITE" id="PS51186">
    <property type="entry name" value="GNAT"/>
    <property type="match status" value="1"/>
</dbReference>
<dbReference type="InterPro" id="IPR016181">
    <property type="entry name" value="Acyl_CoA_acyltransferase"/>
</dbReference>
<dbReference type="SUPFAM" id="SSF55729">
    <property type="entry name" value="Acyl-CoA N-acyltransferases (Nat)"/>
    <property type="match status" value="1"/>
</dbReference>
<dbReference type="CDD" id="cd04301">
    <property type="entry name" value="NAT_SF"/>
    <property type="match status" value="1"/>
</dbReference>
<dbReference type="PANTHER" id="PTHR43415:SF3">
    <property type="entry name" value="GNAT-FAMILY ACETYLTRANSFERASE"/>
    <property type="match status" value="1"/>
</dbReference>
<accession>A0A926EIG8</accession>
<dbReference type="RefSeq" id="WP_249333569.1">
    <property type="nucleotide sequence ID" value="NZ_JACRSY010000030.1"/>
</dbReference>
<evidence type="ECO:0000313" key="3">
    <source>
        <dbReference type="Proteomes" id="UP000655830"/>
    </source>
</evidence>
<dbReference type="PANTHER" id="PTHR43415">
    <property type="entry name" value="SPERMIDINE N(1)-ACETYLTRANSFERASE"/>
    <property type="match status" value="1"/>
</dbReference>
<dbReference type="InterPro" id="IPR000182">
    <property type="entry name" value="GNAT_dom"/>
</dbReference>
<keyword evidence="3" id="KW-1185">Reference proteome</keyword>
<dbReference type="Proteomes" id="UP000655830">
    <property type="component" value="Unassembled WGS sequence"/>
</dbReference>
<dbReference type="Gene3D" id="3.40.630.30">
    <property type="match status" value="1"/>
</dbReference>
<gene>
    <name evidence="2" type="ORF">H8718_15245</name>
</gene>
<sequence length="175" mass="19797">MKLRNGMILQISKAIKSDAKEIIEYLNIVGGESDNLLFGANDFHMTVEAEENFIVNLSDSNTSALFIGRMGGEIVCVGSIITPQRKRIAHHADLTISVKKRYWGLGIGTGLMQKMIDFAKENCQTEIVHLGVKDDNIAAIELYKKMGFIEIGRYKNFFKIQEKYSDEILMNLYLK</sequence>
<dbReference type="Pfam" id="PF00583">
    <property type="entry name" value="Acetyltransf_1"/>
    <property type="match status" value="1"/>
</dbReference>
<comment type="caution">
    <text evidence="2">The sequence shown here is derived from an EMBL/GenBank/DDBJ whole genome shotgun (WGS) entry which is preliminary data.</text>
</comment>
<protein>
    <submittedName>
        <fullName evidence="2">GNAT family N-acetyltransferase</fullName>
    </submittedName>
</protein>
<organism evidence="2 3">
    <name type="scientific">Zhenhengia yiwuensis</name>
    <dbReference type="NCBI Taxonomy" id="2763666"/>
    <lineage>
        <taxon>Bacteria</taxon>
        <taxon>Bacillati</taxon>
        <taxon>Bacillota</taxon>
        <taxon>Clostridia</taxon>
        <taxon>Lachnospirales</taxon>
        <taxon>Lachnospiraceae</taxon>
        <taxon>Zhenhengia</taxon>
    </lineage>
</organism>
<proteinExistence type="predicted"/>
<reference evidence="2" key="1">
    <citation type="submission" date="2020-08" db="EMBL/GenBank/DDBJ databases">
        <title>Genome public.</title>
        <authorList>
            <person name="Liu C."/>
            <person name="Sun Q."/>
        </authorList>
    </citation>
    <scope>NUCLEOTIDE SEQUENCE</scope>
    <source>
        <strain evidence="2">NSJ-12</strain>
    </source>
</reference>
<dbReference type="AlphaFoldDB" id="A0A926EIG8"/>